<name>A0A8B7B1T5_ORYAF</name>
<dbReference type="GO" id="GO:0003676">
    <property type="term" value="F:nucleic acid binding"/>
    <property type="evidence" value="ECO:0007669"/>
    <property type="project" value="InterPro"/>
</dbReference>
<sequence length="309" mass="34457">MEKHTDSPPTLQGEPSSLWAENLILEPQEQHLTEDNISLKDQVMPTPATSMMPVPCSPEHLGQFDADPASISGFLAQATTDLTALKTLNPVDNAQVKFFFDYISQQVERCGVLAGSDQSTLLKQYENFVFEFQQSFGKPTKQEMNSLANAKVDKGDDSFPKCATLQLLAQKMNCNEIILSDQLQEGLADPMQKEVSGTDMIENLPDLITQCIQLDRKHSNRPELLQSEAQLPRLPSLIHHQYQSRPTGPPTKEEPIQLRGGQLPLTPAKRARQQETQLCLYCSQPGHVTKDCLAKRSRAPARTNDPTHQ</sequence>
<dbReference type="PROSITE" id="PS50158">
    <property type="entry name" value="ZF_CCHC"/>
    <property type="match status" value="1"/>
</dbReference>
<dbReference type="RefSeq" id="XP_007954138.1">
    <property type="nucleotide sequence ID" value="XM_007955947.1"/>
</dbReference>
<accession>A0A8B7B1T5</accession>
<dbReference type="GO" id="GO:0008270">
    <property type="term" value="F:zinc ion binding"/>
    <property type="evidence" value="ECO:0007669"/>
    <property type="project" value="UniProtKB-KW"/>
</dbReference>
<dbReference type="Proteomes" id="UP000694850">
    <property type="component" value="Unplaced"/>
</dbReference>
<dbReference type="PANTHER" id="PTHR15503">
    <property type="entry name" value="LDOC1 RELATED"/>
    <property type="match status" value="1"/>
</dbReference>
<dbReference type="InterPro" id="IPR036875">
    <property type="entry name" value="Znf_CCHC_sf"/>
</dbReference>
<dbReference type="CTD" id="340595"/>
<keyword evidence="1" id="KW-0863">Zinc-finger</keyword>
<organism evidence="3 4">
    <name type="scientific">Orycteropus afer afer</name>
    <dbReference type="NCBI Taxonomy" id="1230840"/>
    <lineage>
        <taxon>Eukaryota</taxon>
        <taxon>Metazoa</taxon>
        <taxon>Chordata</taxon>
        <taxon>Craniata</taxon>
        <taxon>Vertebrata</taxon>
        <taxon>Euteleostomi</taxon>
        <taxon>Mammalia</taxon>
        <taxon>Eutheria</taxon>
        <taxon>Afrotheria</taxon>
        <taxon>Tubulidentata</taxon>
        <taxon>Orycteropodidae</taxon>
        <taxon>Orycteropus</taxon>
    </lineage>
</organism>
<reference evidence="4" key="1">
    <citation type="submission" date="2025-08" db="UniProtKB">
        <authorList>
            <consortium name="RefSeq"/>
        </authorList>
    </citation>
    <scope>IDENTIFICATION</scope>
</reference>
<protein>
    <submittedName>
        <fullName evidence="4">Retrotransposon Gag-like protein 4</fullName>
    </submittedName>
</protein>
<evidence type="ECO:0000313" key="3">
    <source>
        <dbReference type="Proteomes" id="UP000694850"/>
    </source>
</evidence>
<keyword evidence="1" id="KW-0479">Metal-binding</keyword>
<dbReference type="GeneID" id="103210020"/>
<dbReference type="PANTHER" id="PTHR15503:SF8">
    <property type="entry name" value="RETROTRANSPOSON GAG-LIKE PROTEIN 4"/>
    <property type="match status" value="1"/>
</dbReference>
<dbReference type="SUPFAM" id="SSF57756">
    <property type="entry name" value="Retrovirus zinc finger-like domains"/>
    <property type="match status" value="1"/>
</dbReference>
<dbReference type="OrthoDB" id="9516558at2759"/>
<evidence type="ECO:0000256" key="1">
    <source>
        <dbReference type="PROSITE-ProRule" id="PRU00047"/>
    </source>
</evidence>
<evidence type="ECO:0000313" key="4">
    <source>
        <dbReference type="RefSeq" id="XP_007954138.1"/>
    </source>
</evidence>
<dbReference type="AlphaFoldDB" id="A0A8B7B1T5"/>
<gene>
    <name evidence="4" type="primary">RTL4</name>
</gene>
<evidence type="ECO:0000259" key="2">
    <source>
        <dbReference type="PROSITE" id="PS50158"/>
    </source>
</evidence>
<dbReference type="InterPro" id="IPR032567">
    <property type="entry name" value="RTL1-rel"/>
</dbReference>
<dbReference type="InterPro" id="IPR001878">
    <property type="entry name" value="Znf_CCHC"/>
</dbReference>
<keyword evidence="3" id="KW-1185">Reference proteome</keyword>
<proteinExistence type="predicted"/>
<keyword evidence="1" id="KW-0862">Zinc</keyword>
<feature type="domain" description="CCHC-type" evidence="2">
    <location>
        <begin position="279"/>
        <end position="292"/>
    </location>
</feature>